<dbReference type="Proteomes" id="UP001358586">
    <property type="component" value="Chromosome 1"/>
</dbReference>
<evidence type="ECO:0000256" key="1">
    <source>
        <dbReference type="SAM" id="MobiDB-lite"/>
    </source>
</evidence>
<evidence type="ECO:0000313" key="2">
    <source>
        <dbReference type="EMBL" id="KAK5845223.1"/>
    </source>
</evidence>
<feature type="region of interest" description="Disordered" evidence="1">
    <location>
        <begin position="67"/>
        <end position="93"/>
    </location>
</feature>
<feature type="compositionally biased region" description="Polar residues" evidence="1">
    <location>
        <begin position="75"/>
        <end position="89"/>
    </location>
</feature>
<accession>A0ABR0R1V6</accession>
<dbReference type="EMBL" id="JARKNE010000001">
    <property type="protein sequence ID" value="KAK5845223.1"/>
    <property type="molecule type" value="Genomic_DNA"/>
</dbReference>
<sequence>MTRTRGSGRVAQNIPLRHREVKSPMEAKAYICTTMVEEMNQALVSGNSNTELRLRFFNSRRNVRGGPFGTAVGEGSSSGRKGQRTTSGIGNIISSKDKDSLIKKLQHKKRRDSDRPFIEGLYFHGESTSACKSFPSILMRRLQECLTLVEKEVEKLHGEIIGEQVEKSFLEATLKSMDDQHKAAMANLVKSHKEACFLVCLVNLPSIAPFSLS</sequence>
<comment type="caution">
    <text evidence="2">The sequence shown here is derived from an EMBL/GenBank/DDBJ whole genome shotgun (WGS) entry which is preliminary data.</text>
</comment>
<keyword evidence="3" id="KW-1185">Reference proteome</keyword>
<protein>
    <submittedName>
        <fullName evidence="2">Uncharacterized protein</fullName>
    </submittedName>
</protein>
<evidence type="ECO:0000313" key="3">
    <source>
        <dbReference type="Proteomes" id="UP001358586"/>
    </source>
</evidence>
<name>A0ABR0R1V6_GOSAR</name>
<organism evidence="2 3">
    <name type="scientific">Gossypium arboreum</name>
    <name type="common">Tree cotton</name>
    <name type="synonym">Gossypium nanking</name>
    <dbReference type="NCBI Taxonomy" id="29729"/>
    <lineage>
        <taxon>Eukaryota</taxon>
        <taxon>Viridiplantae</taxon>
        <taxon>Streptophyta</taxon>
        <taxon>Embryophyta</taxon>
        <taxon>Tracheophyta</taxon>
        <taxon>Spermatophyta</taxon>
        <taxon>Magnoliopsida</taxon>
        <taxon>eudicotyledons</taxon>
        <taxon>Gunneridae</taxon>
        <taxon>Pentapetalae</taxon>
        <taxon>rosids</taxon>
        <taxon>malvids</taxon>
        <taxon>Malvales</taxon>
        <taxon>Malvaceae</taxon>
        <taxon>Malvoideae</taxon>
        <taxon>Gossypium</taxon>
    </lineage>
</organism>
<gene>
    <name evidence="2" type="ORF">PVK06_001383</name>
</gene>
<proteinExistence type="predicted"/>
<reference evidence="2 3" key="1">
    <citation type="submission" date="2023-03" db="EMBL/GenBank/DDBJ databases">
        <title>WGS of Gossypium arboreum.</title>
        <authorList>
            <person name="Yu D."/>
        </authorList>
    </citation>
    <scope>NUCLEOTIDE SEQUENCE [LARGE SCALE GENOMIC DNA]</scope>
    <source>
        <tissue evidence="2">Leaf</tissue>
    </source>
</reference>